<feature type="signal peptide" evidence="1">
    <location>
        <begin position="1"/>
        <end position="19"/>
    </location>
</feature>
<proteinExistence type="predicted"/>
<keyword evidence="1" id="KW-0732">Signal</keyword>
<sequence length="297" mass="32962">MKLNKTHLLPAGLALFAIAAMGLLADKAWSEKQQQLDLITNVYKDHLSRPEVRQASQMPAGFYSQELESLVTANSHLCDSLARGDEICGYGADGDVFLDTQETGPGLDFEKSGFKAERTGDDAVEVNFNVYPEHGEAYARRLTYQLVRVPGGWRVDDVRFANGTTMRQEIQRENEAVLANASDLPDTASWVFHYLGNEDAMERATRFIAFPVQVCDEYGSCAGMRKDDPRLLQALDALRSVYYGHAPGEEGLRPLPKVAQAPSAEGKVVAVDALDFSFQARAWWITRIDLSRVTAQR</sequence>
<evidence type="ECO:0000313" key="2">
    <source>
        <dbReference type="EMBL" id="NGZ83149.1"/>
    </source>
</evidence>
<dbReference type="EMBL" id="JAADJT010000001">
    <property type="protein sequence ID" value="NGZ83149.1"/>
    <property type="molecule type" value="Genomic_DNA"/>
</dbReference>
<accession>A0ABX0FF36</accession>
<name>A0ABX0FF36_9BURK</name>
<evidence type="ECO:0000313" key="3">
    <source>
        <dbReference type="Proteomes" id="UP000666369"/>
    </source>
</evidence>
<protein>
    <recommendedName>
        <fullName evidence="4">DUF3828 domain-containing protein</fullName>
    </recommendedName>
</protein>
<gene>
    <name evidence="2" type="ORF">GW587_02585</name>
</gene>
<comment type="caution">
    <text evidence="2">The sequence shown here is derived from an EMBL/GenBank/DDBJ whole genome shotgun (WGS) entry which is preliminary data.</text>
</comment>
<dbReference type="Proteomes" id="UP000666369">
    <property type="component" value="Unassembled WGS sequence"/>
</dbReference>
<dbReference type="RefSeq" id="WP_166098157.1">
    <property type="nucleotide sequence ID" value="NZ_JAADJT010000001.1"/>
</dbReference>
<organism evidence="2 3">
    <name type="scientific">Duganella aceris</name>
    <dbReference type="NCBI Taxonomy" id="2703883"/>
    <lineage>
        <taxon>Bacteria</taxon>
        <taxon>Pseudomonadati</taxon>
        <taxon>Pseudomonadota</taxon>
        <taxon>Betaproteobacteria</taxon>
        <taxon>Burkholderiales</taxon>
        <taxon>Oxalobacteraceae</taxon>
        <taxon>Telluria group</taxon>
        <taxon>Duganella</taxon>
    </lineage>
</organism>
<evidence type="ECO:0008006" key="4">
    <source>
        <dbReference type="Google" id="ProtNLM"/>
    </source>
</evidence>
<reference evidence="3" key="2">
    <citation type="submission" date="2023-07" db="EMBL/GenBank/DDBJ databases">
        <title>Duganella aceri sp. nov., isolated from tree sap.</title>
        <authorList>
            <person name="Kim I.S."/>
        </authorList>
    </citation>
    <scope>NUCLEOTIDE SEQUENCE [LARGE SCALE GENOMIC DNA]</scope>
    <source>
        <strain evidence="3">SAP-35</strain>
    </source>
</reference>
<evidence type="ECO:0000256" key="1">
    <source>
        <dbReference type="SAM" id="SignalP"/>
    </source>
</evidence>
<feature type="chain" id="PRO_5046442586" description="DUF3828 domain-containing protein" evidence="1">
    <location>
        <begin position="20"/>
        <end position="297"/>
    </location>
</feature>
<keyword evidence="3" id="KW-1185">Reference proteome</keyword>
<reference evidence="2 3" key="1">
    <citation type="submission" date="2020-01" db="EMBL/GenBank/DDBJ databases">
        <authorList>
            <person name="Lee S.D."/>
        </authorList>
    </citation>
    <scope>NUCLEOTIDE SEQUENCE [LARGE SCALE GENOMIC DNA]</scope>
    <source>
        <strain evidence="2 3">SAP-35</strain>
    </source>
</reference>